<dbReference type="EMBL" id="CP021404">
    <property type="protein sequence ID" value="ATI42155.1"/>
    <property type="molecule type" value="Genomic_DNA"/>
</dbReference>
<dbReference type="Pfam" id="PF04748">
    <property type="entry name" value="Polysacc_deac_2"/>
    <property type="match status" value="1"/>
</dbReference>
<dbReference type="AlphaFoldDB" id="A0A291M0A3"/>
<name>A0A291M0A3_9RHOB</name>
<evidence type="ECO:0000313" key="3">
    <source>
        <dbReference type="EMBL" id="ATI42155.1"/>
    </source>
</evidence>
<keyword evidence="4" id="KW-1185">Reference proteome</keyword>
<keyword evidence="2" id="KW-1133">Transmembrane helix</keyword>
<feature type="region of interest" description="Disordered" evidence="1">
    <location>
        <begin position="349"/>
        <end position="382"/>
    </location>
</feature>
<keyword evidence="2" id="KW-0812">Transmembrane</keyword>
<gene>
    <name evidence="3" type="ORF">CBW24_09110</name>
</gene>
<protein>
    <submittedName>
        <fullName evidence="3">Uncharacterized protein</fullName>
    </submittedName>
</protein>
<dbReference type="GO" id="GO:0005975">
    <property type="term" value="P:carbohydrate metabolic process"/>
    <property type="evidence" value="ECO:0007669"/>
    <property type="project" value="InterPro"/>
</dbReference>
<dbReference type="OrthoDB" id="7658418at2"/>
<feature type="compositionally biased region" description="Basic and acidic residues" evidence="1">
    <location>
        <begin position="124"/>
        <end position="133"/>
    </location>
</feature>
<dbReference type="RefSeq" id="WP_097373404.1">
    <property type="nucleotide sequence ID" value="NZ_CP021404.1"/>
</dbReference>
<dbReference type="KEGG" id="cmag:CBW24_09110"/>
<feature type="transmembrane region" description="Helical" evidence="2">
    <location>
        <begin position="5"/>
        <end position="26"/>
    </location>
</feature>
<dbReference type="InterPro" id="IPR006837">
    <property type="entry name" value="Divergent_DAC"/>
</dbReference>
<evidence type="ECO:0000313" key="4">
    <source>
        <dbReference type="Proteomes" id="UP000219050"/>
    </source>
</evidence>
<evidence type="ECO:0000256" key="1">
    <source>
        <dbReference type="SAM" id="MobiDB-lite"/>
    </source>
</evidence>
<feature type="region of interest" description="Disordered" evidence="1">
    <location>
        <begin position="43"/>
        <end position="217"/>
    </location>
</feature>
<dbReference type="Gene3D" id="3.20.20.370">
    <property type="entry name" value="Glycoside hydrolase/deacetylase"/>
    <property type="match status" value="1"/>
</dbReference>
<evidence type="ECO:0000256" key="2">
    <source>
        <dbReference type="SAM" id="Phobius"/>
    </source>
</evidence>
<sequence>MGRGILIGVIWGGLVSIVVLINVSLLSPLPVVVEDGALRPAPRGAEVGDLPDAGSPAAEGDGVIAPLPEAGADPVPTPAQPDPRDQSSAVDDGTSVPSAAGNGASEPRIGLEAPAGEVTPRAPEGIERQKTRVDPQVAPGIDLPAGSEFARARPDVTPALPGIDGAPASAAGSPAGLPRSAAPTATPQPDTAPPVSPQMLTAPGRGLEQPADETEGVDAPQAAMQADPAPLGTGPVEITRDGMVPDTDPAAPLPPAETPATANSAVTTAPVGGRDAAPQVATDSAAPQVSASVNARMVGAAAPMQPVPSASESGILDSRTADMVQGAPLGPIQPIQAFPVAGTQADAGPAPGTLDPVAIQPGDTDPSARTPQLDPLTGAPVAPAAPTRLFEVSPETVPGISGDQLDPATSDADRPRIVTDQLLREDESAPVAGVITGRLPTIGAEPASQEAAAADALPTDLPADETEAASMSSLSSDTLPALIRYAMPFSNPLQLPLLSVVLIDVPGGMGPEGLANLPFTVSVAVDPARDDLALRVAAYRAQGHEVLLLGRDVAGALGDRLAGVEGVVALLEPDAGGFGTSRIAAQDAALIAGRDGQGMVLWDRGLNGALREAEAQNVPAALIFRALDDAREDAPLIERYMDRAAFEAIKTGSVIMIGRTYPDTLTALMGWSDGARAEDVALAPVSAILNAAPESDADADAGDSASDG</sequence>
<reference evidence="3 4" key="1">
    <citation type="submission" date="2017-05" db="EMBL/GenBank/DDBJ databases">
        <title>Comparative genomic and metabolic analysis of manganese-oxidizing mechanisms in Celeribater manganoxidans DY25T: its adaption to the environment of polymetallic nodule.</title>
        <authorList>
            <person name="Wang X."/>
        </authorList>
    </citation>
    <scope>NUCLEOTIDE SEQUENCE [LARGE SCALE GENOMIC DNA]</scope>
    <source>
        <strain evidence="3 4">DY25</strain>
    </source>
</reference>
<dbReference type="Proteomes" id="UP000219050">
    <property type="component" value="Chromosome"/>
</dbReference>
<accession>A0A291M0A3</accession>
<dbReference type="InterPro" id="IPR011330">
    <property type="entry name" value="Glyco_hydro/deAcase_b/a-brl"/>
</dbReference>
<keyword evidence="2" id="KW-0472">Membrane</keyword>
<proteinExistence type="predicted"/>
<dbReference type="SUPFAM" id="SSF88713">
    <property type="entry name" value="Glycoside hydrolase/deacetylase"/>
    <property type="match status" value="1"/>
</dbReference>
<feature type="compositionally biased region" description="Low complexity" evidence="1">
    <location>
        <begin position="165"/>
        <end position="189"/>
    </location>
</feature>
<organism evidence="3 4">
    <name type="scientific">Pacificitalea manganoxidans</name>
    <dbReference type="NCBI Taxonomy" id="1411902"/>
    <lineage>
        <taxon>Bacteria</taxon>
        <taxon>Pseudomonadati</taxon>
        <taxon>Pseudomonadota</taxon>
        <taxon>Alphaproteobacteria</taxon>
        <taxon>Rhodobacterales</taxon>
        <taxon>Paracoccaceae</taxon>
        <taxon>Pacificitalea</taxon>
    </lineage>
</organism>